<evidence type="ECO:0000313" key="2">
    <source>
        <dbReference type="EMBL" id="KAK7022856.1"/>
    </source>
</evidence>
<organism evidence="2 3">
    <name type="scientific">Paramarasmius palmivorus</name>
    <dbReference type="NCBI Taxonomy" id="297713"/>
    <lineage>
        <taxon>Eukaryota</taxon>
        <taxon>Fungi</taxon>
        <taxon>Dikarya</taxon>
        <taxon>Basidiomycota</taxon>
        <taxon>Agaricomycotina</taxon>
        <taxon>Agaricomycetes</taxon>
        <taxon>Agaricomycetidae</taxon>
        <taxon>Agaricales</taxon>
        <taxon>Marasmiineae</taxon>
        <taxon>Marasmiaceae</taxon>
        <taxon>Paramarasmius</taxon>
    </lineage>
</organism>
<sequence length="124" mass="13928">MSDVEDPTPQALSISMYDGKESPSTSEDSREVSSLPTTEQEKTLISADLHLRPPSTPRSHSVIHASDSLPPLSLSRRRSPRSHIAVTPKSWRKFKSNLSPSSRRFYWRNLTGASRNSILVRRVT</sequence>
<reference evidence="2 3" key="1">
    <citation type="submission" date="2024-01" db="EMBL/GenBank/DDBJ databases">
        <title>A draft genome for a cacao thread blight-causing isolate of Paramarasmius palmivorus.</title>
        <authorList>
            <person name="Baruah I.K."/>
            <person name="Bukari Y."/>
            <person name="Amoako-Attah I."/>
            <person name="Meinhardt L.W."/>
            <person name="Bailey B.A."/>
            <person name="Cohen S.P."/>
        </authorList>
    </citation>
    <scope>NUCLEOTIDE SEQUENCE [LARGE SCALE GENOMIC DNA]</scope>
    <source>
        <strain evidence="2 3">GH-12</strain>
    </source>
</reference>
<evidence type="ECO:0000256" key="1">
    <source>
        <dbReference type="SAM" id="MobiDB-lite"/>
    </source>
</evidence>
<dbReference type="Proteomes" id="UP001383192">
    <property type="component" value="Unassembled WGS sequence"/>
</dbReference>
<feature type="compositionally biased region" description="Polar residues" evidence="1">
    <location>
        <begin position="22"/>
        <end position="38"/>
    </location>
</feature>
<feature type="region of interest" description="Disordered" evidence="1">
    <location>
        <begin position="1"/>
        <end position="81"/>
    </location>
</feature>
<proteinExistence type="predicted"/>
<keyword evidence="3" id="KW-1185">Reference proteome</keyword>
<gene>
    <name evidence="2" type="ORF">VNI00_016902</name>
</gene>
<protein>
    <submittedName>
        <fullName evidence="2">Uncharacterized protein</fullName>
    </submittedName>
</protein>
<name>A0AAW0BC70_9AGAR</name>
<dbReference type="AlphaFoldDB" id="A0AAW0BC70"/>
<accession>A0AAW0BC70</accession>
<evidence type="ECO:0000313" key="3">
    <source>
        <dbReference type="Proteomes" id="UP001383192"/>
    </source>
</evidence>
<comment type="caution">
    <text evidence="2">The sequence shown here is derived from an EMBL/GenBank/DDBJ whole genome shotgun (WGS) entry which is preliminary data.</text>
</comment>
<dbReference type="EMBL" id="JAYKXP010000145">
    <property type="protein sequence ID" value="KAK7022856.1"/>
    <property type="molecule type" value="Genomic_DNA"/>
</dbReference>